<feature type="transmembrane region" description="Helical" evidence="1">
    <location>
        <begin position="83"/>
        <end position="106"/>
    </location>
</feature>
<evidence type="ECO:0000313" key="3">
    <source>
        <dbReference type="Proteomes" id="UP000023152"/>
    </source>
</evidence>
<proteinExistence type="predicted"/>
<name>X6LIG7_RETFI</name>
<keyword evidence="1" id="KW-1133">Transmembrane helix</keyword>
<keyword evidence="1" id="KW-0472">Membrane</keyword>
<comment type="caution">
    <text evidence="2">The sequence shown here is derived from an EMBL/GenBank/DDBJ whole genome shotgun (WGS) entry which is preliminary data.</text>
</comment>
<accession>X6LIG7</accession>
<dbReference type="AlphaFoldDB" id="X6LIG7"/>
<gene>
    <name evidence="2" type="ORF">RFI_36056</name>
</gene>
<organism evidence="2 3">
    <name type="scientific">Reticulomyxa filosa</name>
    <dbReference type="NCBI Taxonomy" id="46433"/>
    <lineage>
        <taxon>Eukaryota</taxon>
        <taxon>Sar</taxon>
        <taxon>Rhizaria</taxon>
        <taxon>Retaria</taxon>
        <taxon>Foraminifera</taxon>
        <taxon>Monothalamids</taxon>
        <taxon>Reticulomyxidae</taxon>
        <taxon>Reticulomyxa</taxon>
    </lineage>
</organism>
<sequence>MTFLQSLNNKTVCMYKNTSHWKEYISKDYKYITSTRLLYMIGAKDVTVFKERLTGLNMMQLELQYSRYSKPDMNDHKDIKDTIFVFCNVVVYFLYCSVYLVLFKLLPNPNSLIKLDKFNGYQSKKLQQMNMDNGKKDRKIGSAEVGNDSITDDEQKDETFSILKIFGRKGKTLATLIKAHTFSMTWKAVFVHFQKSTTQHLENLVNHFNEMQQEKEQKGNGKENIFFTQKENKNKRKNLTKLKTIRKVHTKVIKEKHYSLKKKRKIINECNTIFSND</sequence>
<evidence type="ECO:0000313" key="2">
    <source>
        <dbReference type="EMBL" id="ETO01384.1"/>
    </source>
</evidence>
<keyword evidence="1" id="KW-0812">Transmembrane</keyword>
<dbReference type="EMBL" id="ASPP01038455">
    <property type="protein sequence ID" value="ETO01384.1"/>
    <property type="molecule type" value="Genomic_DNA"/>
</dbReference>
<keyword evidence="3" id="KW-1185">Reference proteome</keyword>
<evidence type="ECO:0000256" key="1">
    <source>
        <dbReference type="SAM" id="Phobius"/>
    </source>
</evidence>
<dbReference type="Proteomes" id="UP000023152">
    <property type="component" value="Unassembled WGS sequence"/>
</dbReference>
<protein>
    <submittedName>
        <fullName evidence="2">Uncharacterized protein</fullName>
    </submittedName>
</protein>
<reference evidence="2 3" key="1">
    <citation type="journal article" date="2013" name="Curr. Biol.">
        <title>The Genome of the Foraminiferan Reticulomyxa filosa.</title>
        <authorList>
            <person name="Glockner G."/>
            <person name="Hulsmann N."/>
            <person name="Schleicher M."/>
            <person name="Noegel A.A."/>
            <person name="Eichinger L."/>
            <person name="Gallinger C."/>
            <person name="Pawlowski J."/>
            <person name="Sierra R."/>
            <person name="Euteneuer U."/>
            <person name="Pillet L."/>
            <person name="Moustafa A."/>
            <person name="Platzer M."/>
            <person name="Groth M."/>
            <person name="Szafranski K."/>
            <person name="Schliwa M."/>
        </authorList>
    </citation>
    <scope>NUCLEOTIDE SEQUENCE [LARGE SCALE GENOMIC DNA]</scope>
</reference>